<evidence type="ECO:0000256" key="16">
    <source>
        <dbReference type="ARBA" id="ARBA00023180"/>
    </source>
</evidence>
<keyword evidence="10" id="KW-0547">Nucleotide-binding</keyword>
<evidence type="ECO:0000256" key="3">
    <source>
        <dbReference type="ARBA" id="ARBA00022527"/>
    </source>
</evidence>
<evidence type="ECO:0000256" key="1">
    <source>
        <dbReference type="ARBA" id="ARBA00004479"/>
    </source>
</evidence>
<protein>
    <recommendedName>
        <fullName evidence="2">non-specific serine/threonine protein kinase</fullName>
        <ecNumber evidence="2">2.7.11.1</ecNumber>
    </recommendedName>
</protein>
<name>A0A7J8N279_9ROSI</name>
<dbReference type="FunFam" id="3.30.200.20:FF:000309">
    <property type="entry name" value="Leucine-rich repeat receptor protein kinase MSP1"/>
    <property type="match status" value="1"/>
</dbReference>
<evidence type="ECO:0000256" key="18">
    <source>
        <dbReference type="ARBA" id="ARBA00048679"/>
    </source>
</evidence>
<keyword evidence="16" id="KW-0325">Glycoprotein</keyword>
<comment type="catalytic activity">
    <reaction evidence="18">
        <text>L-seryl-[protein] + ATP = O-phospho-L-seryl-[protein] + ADP + H(+)</text>
        <dbReference type="Rhea" id="RHEA:17989"/>
        <dbReference type="Rhea" id="RHEA-COMP:9863"/>
        <dbReference type="Rhea" id="RHEA-COMP:11604"/>
        <dbReference type="ChEBI" id="CHEBI:15378"/>
        <dbReference type="ChEBI" id="CHEBI:29999"/>
        <dbReference type="ChEBI" id="CHEBI:30616"/>
        <dbReference type="ChEBI" id="CHEBI:83421"/>
        <dbReference type="ChEBI" id="CHEBI:456216"/>
        <dbReference type="EC" id="2.7.11.1"/>
    </reaction>
</comment>
<dbReference type="AlphaFoldDB" id="A0A7J8N279"/>
<dbReference type="PANTHER" id="PTHR48005:SF72">
    <property type="entry name" value="REPEAT RECEPTOR-LIKE PROTEIN KINASE FAMILY PROTEIN, PUTATIVE-RELATED"/>
    <property type="match status" value="1"/>
</dbReference>
<evidence type="ECO:0000256" key="9">
    <source>
        <dbReference type="ARBA" id="ARBA00022737"/>
    </source>
</evidence>
<keyword evidence="3" id="KW-0723">Serine/threonine-protein kinase</keyword>
<dbReference type="SUPFAM" id="SSF56112">
    <property type="entry name" value="Protein kinase-like (PK-like)"/>
    <property type="match status" value="1"/>
</dbReference>
<comment type="subcellular location">
    <subcellularLocation>
        <location evidence="1">Membrane</location>
        <topology evidence="1">Single-pass type I membrane protein</topology>
    </subcellularLocation>
</comment>
<evidence type="ECO:0000256" key="4">
    <source>
        <dbReference type="ARBA" id="ARBA00022553"/>
    </source>
</evidence>
<reference evidence="20 21" key="1">
    <citation type="journal article" date="2019" name="Genome Biol. Evol.">
        <title>Insights into the evolution of the New World diploid cottons (Gossypium, subgenus Houzingenia) based on genome sequencing.</title>
        <authorList>
            <person name="Grover C.E."/>
            <person name="Arick M.A. 2nd"/>
            <person name="Thrash A."/>
            <person name="Conover J.L."/>
            <person name="Sanders W.S."/>
            <person name="Peterson D.G."/>
            <person name="Frelichowski J.E."/>
            <person name="Scheffler J.A."/>
            <person name="Scheffler B.E."/>
            <person name="Wendel J.F."/>
        </authorList>
    </citation>
    <scope>NUCLEOTIDE SEQUENCE [LARGE SCALE GENOMIC DNA]</scope>
    <source>
        <strain evidence="20">157</strain>
        <tissue evidence="20">Leaf</tissue>
    </source>
</reference>
<dbReference type="EMBL" id="JABEZX010000011">
    <property type="protein sequence ID" value="MBA0571107.1"/>
    <property type="molecule type" value="Genomic_DNA"/>
</dbReference>
<evidence type="ECO:0000313" key="21">
    <source>
        <dbReference type="Proteomes" id="UP000593572"/>
    </source>
</evidence>
<comment type="catalytic activity">
    <reaction evidence="17">
        <text>L-threonyl-[protein] + ATP = O-phospho-L-threonyl-[protein] + ADP + H(+)</text>
        <dbReference type="Rhea" id="RHEA:46608"/>
        <dbReference type="Rhea" id="RHEA-COMP:11060"/>
        <dbReference type="Rhea" id="RHEA-COMP:11605"/>
        <dbReference type="ChEBI" id="CHEBI:15378"/>
        <dbReference type="ChEBI" id="CHEBI:30013"/>
        <dbReference type="ChEBI" id="CHEBI:30616"/>
        <dbReference type="ChEBI" id="CHEBI:61977"/>
        <dbReference type="ChEBI" id="CHEBI:456216"/>
        <dbReference type="EC" id="2.7.11.1"/>
    </reaction>
</comment>
<dbReference type="InterPro" id="IPR051420">
    <property type="entry name" value="Ser_Thr_Kinases_DiverseReg"/>
</dbReference>
<evidence type="ECO:0000259" key="19">
    <source>
        <dbReference type="PROSITE" id="PS50011"/>
    </source>
</evidence>
<keyword evidence="14" id="KW-0472">Membrane</keyword>
<dbReference type="PANTHER" id="PTHR48005">
    <property type="entry name" value="LEUCINE RICH REPEAT KINASE 2"/>
    <property type="match status" value="1"/>
</dbReference>
<keyword evidence="5" id="KW-0433">Leucine-rich repeat</keyword>
<feature type="domain" description="Protein kinase" evidence="19">
    <location>
        <begin position="30"/>
        <end position="97"/>
    </location>
</feature>
<gene>
    <name evidence="20" type="ORF">Golob_004698</name>
</gene>
<dbReference type="Proteomes" id="UP000593572">
    <property type="component" value="Unassembled WGS sequence"/>
</dbReference>
<evidence type="ECO:0000256" key="10">
    <source>
        <dbReference type="ARBA" id="ARBA00022741"/>
    </source>
</evidence>
<evidence type="ECO:0000256" key="6">
    <source>
        <dbReference type="ARBA" id="ARBA00022679"/>
    </source>
</evidence>
<dbReference type="GO" id="GO:0016020">
    <property type="term" value="C:membrane"/>
    <property type="evidence" value="ECO:0007669"/>
    <property type="project" value="UniProtKB-SubCell"/>
</dbReference>
<dbReference type="GO" id="GO:0005524">
    <property type="term" value="F:ATP binding"/>
    <property type="evidence" value="ECO:0007669"/>
    <property type="project" value="UniProtKB-KW"/>
</dbReference>
<keyword evidence="13" id="KW-1133">Transmembrane helix</keyword>
<keyword evidence="7" id="KW-0812">Transmembrane</keyword>
<dbReference type="InterPro" id="IPR000719">
    <property type="entry name" value="Prot_kinase_dom"/>
</dbReference>
<evidence type="ECO:0000256" key="5">
    <source>
        <dbReference type="ARBA" id="ARBA00022614"/>
    </source>
</evidence>
<sequence>MEEEHGNIFTVFRFNGRMLHDIIIEATKDFSSDYCIGLDRYGTVYKVALPTGKVLAVKKLHQSEDNMLIDNLKAFESEILALSEIRHRKFVEIYGFC</sequence>
<comment type="caution">
    <text evidence="20">The sequence shown here is derived from an EMBL/GenBank/DDBJ whole genome shotgun (WGS) entry which is preliminary data.</text>
</comment>
<evidence type="ECO:0000256" key="13">
    <source>
        <dbReference type="ARBA" id="ARBA00022989"/>
    </source>
</evidence>
<dbReference type="GO" id="GO:0004674">
    <property type="term" value="F:protein serine/threonine kinase activity"/>
    <property type="evidence" value="ECO:0007669"/>
    <property type="project" value="UniProtKB-KW"/>
</dbReference>
<keyword evidence="15" id="KW-0675">Receptor</keyword>
<dbReference type="EC" id="2.7.11.1" evidence="2"/>
<evidence type="ECO:0000313" key="20">
    <source>
        <dbReference type="EMBL" id="MBA0571107.1"/>
    </source>
</evidence>
<accession>A0A7J8N279</accession>
<keyword evidence="9" id="KW-0677">Repeat</keyword>
<keyword evidence="8" id="KW-0732">Signal</keyword>
<evidence type="ECO:0000256" key="15">
    <source>
        <dbReference type="ARBA" id="ARBA00023170"/>
    </source>
</evidence>
<evidence type="ECO:0000256" key="8">
    <source>
        <dbReference type="ARBA" id="ARBA00022729"/>
    </source>
</evidence>
<proteinExistence type="predicted"/>
<keyword evidence="12" id="KW-0067">ATP-binding</keyword>
<evidence type="ECO:0000256" key="14">
    <source>
        <dbReference type="ARBA" id="ARBA00023136"/>
    </source>
</evidence>
<dbReference type="InterPro" id="IPR011009">
    <property type="entry name" value="Kinase-like_dom_sf"/>
</dbReference>
<evidence type="ECO:0000256" key="2">
    <source>
        <dbReference type="ARBA" id="ARBA00012513"/>
    </source>
</evidence>
<keyword evidence="11" id="KW-0418">Kinase</keyword>
<keyword evidence="4" id="KW-0597">Phosphoprotein</keyword>
<evidence type="ECO:0000256" key="17">
    <source>
        <dbReference type="ARBA" id="ARBA00047899"/>
    </source>
</evidence>
<dbReference type="Gene3D" id="3.30.200.20">
    <property type="entry name" value="Phosphorylase Kinase, domain 1"/>
    <property type="match status" value="1"/>
</dbReference>
<organism evidence="20 21">
    <name type="scientific">Gossypium lobatum</name>
    <dbReference type="NCBI Taxonomy" id="34289"/>
    <lineage>
        <taxon>Eukaryota</taxon>
        <taxon>Viridiplantae</taxon>
        <taxon>Streptophyta</taxon>
        <taxon>Embryophyta</taxon>
        <taxon>Tracheophyta</taxon>
        <taxon>Spermatophyta</taxon>
        <taxon>Magnoliopsida</taxon>
        <taxon>eudicotyledons</taxon>
        <taxon>Gunneridae</taxon>
        <taxon>Pentapetalae</taxon>
        <taxon>rosids</taxon>
        <taxon>malvids</taxon>
        <taxon>Malvales</taxon>
        <taxon>Malvaceae</taxon>
        <taxon>Malvoideae</taxon>
        <taxon>Gossypium</taxon>
    </lineage>
</organism>
<evidence type="ECO:0000256" key="7">
    <source>
        <dbReference type="ARBA" id="ARBA00022692"/>
    </source>
</evidence>
<evidence type="ECO:0000256" key="12">
    <source>
        <dbReference type="ARBA" id="ARBA00022840"/>
    </source>
</evidence>
<keyword evidence="21" id="KW-1185">Reference proteome</keyword>
<dbReference type="PROSITE" id="PS50011">
    <property type="entry name" value="PROTEIN_KINASE_DOM"/>
    <property type="match status" value="1"/>
</dbReference>
<evidence type="ECO:0000256" key="11">
    <source>
        <dbReference type="ARBA" id="ARBA00022777"/>
    </source>
</evidence>
<keyword evidence="6" id="KW-0808">Transferase</keyword>